<accession>A0A1I7XVV3</accession>
<dbReference type="AlphaFoldDB" id="A0A1I7XVV3"/>
<proteinExistence type="predicted"/>
<reference evidence="3" key="1">
    <citation type="submission" date="2016-11" db="UniProtKB">
        <authorList>
            <consortium name="WormBaseParasite"/>
        </authorList>
    </citation>
    <scope>IDENTIFICATION</scope>
</reference>
<feature type="compositionally biased region" description="Low complexity" evidence="1">
    <location>
        <begin position="72"/>
        <end position="84"/>
    </location>
</feature>
<evidence type="ECO:0000256" key="1">
    <source>
        <dbReference type="SAM" id="MobiDB-lite"/>
    </source>
</evidence>
<feature type="region of interest" description="Disordered" evidence="1">
    <location>
        <begin position="65"/>
        <end position="84"/>
    </location>
</feature>
<evidence type="ECO:0000313" key="2">
    <source>
        <dbReference type="Proteomes" id="UP000095283"/>
    </source>
</evidence>
<organism evidence="2 3">
    <name type="scientific">Heterorhabditis bacteriophora</name>
    <name type="common">Entomopathogenic nematode worm</name>
    <dbReference type="NCBI Taxonomy" id="37862"/>
    <lineage>
        <taxon>Eukaryota</taxon>
        <taxon>Metazoa</taxon>
        <taxon>Ecdysozoa</taxon>
        <taxon>Nematoda</taxon>
        <taxon>Chromadorea</taxon>
        <taxon>Rhabditida</taxon>
        <taxon>Rhabditina</taxon>
        <taxon>Rhabditomorpha</taxon>
        <taxon>Strongyloidea</taxon>
        <taxon>Heterorhabditidae</taxon>
        <taxon>Heterorhabditis</taxon>
    </lineage>
</organism>
<protein>
    <submittedName>
        <fullName evidence="3">TORC_C domain-containing protein</fullName>
    </submittedName>
</protein>
<keyword evidence="2" id="KW-1185">Reference proteome</keyword>
<dbReference type="Proteomes" id="UP000095283">
    <property type="component" value="Unplaced"/>
</dbReference>
<dbReference type="WBParaSite" id="Hba_21507">
    <property type="protein sequence ID" value="Hba_21507"/>
    <property type="gene ID" value="Hba_21507"/>
</dbReference>
<sequence>MFIFYKASFTFHQERTITERQSIQLLNNEPNPLEVDLIQLNEEISEMRLDDDDLIFEDFTRLRLKGADSTDDPSPSGQQPPSLI</sequence>
<name>A0A1I7XVV3_HETBA</name>
<evidence type="ECO:0000313" key="3">
    <source>
        <dbReference type="WBParaSite" id="Hba_21507"/>
    </source>
</evidence>